<dbReference type="AlphaFoldDB" id="A0A9D2FYK4"/>
<accession>A0A9D2FYK4</accession>
<reference evidence="2" key="2">
    <citation type="submission" date="2021-04" db="EMBL/GenBank/DDBJ databases">
        <authorList>
            <person name="Gilroy R."/>
        </authorList>
    </citation>
    <scope>NUCLEOTIDE SEQUENCE</scope>
    <source>
        <strain evidence="2">ChiHecec3B27-8219</strain>
    </source>
</reference>
<name>A0A9D2FYK4_9BACT</name>
<proteinExistence type="predicted"/>
<comment type="caution">
    <text evidence="2">The sequence shown here is derived from an EMBL/GenBank/DDBJ whole genome shotgun (WGS) entry which is preliminary data.</text>
</comment>
<sequence length="145" mass="15638">MELQGKIIVVLPERSGVSQRGEWKAQTFVIETHDQYPKQMAFDVFGADRLAQFNIKLGDEVSVSFDISAHEYQGRWYNSVRAWNVVHVDPAAAQAAAYGAQPGAMPFPPQSPAAYGAAPAQSPVQPAAPVAPAPSQEDSADDLPF</sequence>
<evidence type="ECO:0000313" key="3">
    <source>
        <dbReference type="Proteomes" id="UP000824055"/>
    </source>
</evidence>
<dbReference type="Pfam" id="PF11325">
    <property type="entry name" value="DUF3127"/>
    <property type="match status" value="1"/>
</dbReference>
<evidence type="ECO:0000256" key="1">
    <source>
        <dbReference type="SAM" id="MobiDB-lite"/>
    </source>
</evidence>
<evidence type="ECO:0000313" key="2">
    <source>
        <dbReference type="EMBL" id="HIZ69026.1"/>
    </source>
</evidence>
<dbReference type="InterPro" id="IPR021474">
    <property type="entry name" value="DUF3127"/>
</dbReference>
<feature type="compositionally biased region" description="Low complexity" evidence="1">
    <location>
        <begin position="117"/>
        <end position="136"/>
    </location>
</feature>
<protein>
    <submittedName>
        <fullName evidence="2">DUF3127 domain-containing protein</fullName>
    </submittedName>
</protein>
<organism evidence="2 3">
    <name type="scientific">Candidatus Prevotella avicola</name>
    <dbReference type="NCBI Taxonomy" id="2838738"/>
    <lineage>
        <taxon>Bacteria</taxon>
        <taxon>Pseudomonadati</taxon>
        <taxon>Bacteroidota</taxon>
        <taxon>Bacteroidia</taxon>
        <taxon>Bacteroidales</taxon>
        <taxon>Prevotellaceae</taxon>
        <taxon>Prevotella</taxon>
    </lineage>
</organism>
<gene>
    <name evidence="2" type="ORF">H9966_03940</name>
</gene>
<feature type="region of interest" description="Disordered" evidence="1">
    <location>
        <begin position="108"/>
        <end position="145"/>
    </location>
</feature>
<reference evidence="2" key="1">
    <citation type="journal article" date="2021" name="PeerJ">
        <title>Extensive microbial diversity within the chicken gut microbiome revealed by metagenomics and culture.</title>
        <authorList>
            <person name="Gilroy R."/>
            <person name="Ravi A."/>
            <person name="Getino M."/>
            <person name="Pursley I."/>
            <person name="Horton D.L."/>
            <person name="Alikhan N.F."/>
            <person name="Baker D."/>
            <person name="Gharbi K."/>
            <person name="Hall N."/>
            <person name="Watson M."/>
            <person name="Adriaenssens E.M."/>
            <person name="Foster-Nyarko E."/>
            <person name="Jarju S."/>
            <person name="Secka A."/>
            <person name="Antonio M."/>
            <person name="Oren A."/>
            <person name="Chaudhuri R.R."/>
            <person name="La Ragione R."/>
            <person name="Hildebrand F."/>
            <person name="Pallen M.J."/>
        </authorList>
    </citation>
    <scope>NUCLEOTIDE SEQUENCE</scope>
    <source>
        <strain evidence="2">ChiHecec3B27-8219</strain>
    </source>
</reference>
<dbReference type="EMBL" id="DXBE01000030">
    <property type="protein sequence ID" value="HIZ69026.1"/>
    <property type="molecule type" value="Genomic_DNA"/>
</dbReference>
<dbReference type="Proteomes" id="UP000824055">
    <property type="component" value="Unassembled WGS sequence"/>
</dbReference>